<dbReference type="EMBL" id="CP003261">
    <property type="protein sequence ID" value="AGK97841.1"/>
    <property type="molecule type" value="Genomic_DNA"/>
</dbReference>
<dbReference type="InterPro" id="IPR025914">
    <property type="entry name" value="SpoVAE"/>
</dbReference>
<dbReference type="RefSeq" id="WP_015616133.1">
    <property type="nucleotide sequence ID" value="NC_021182.1"/>
</dbReference>
<evidence type="ECO:0008006" key="3">
    <source>
        <dbReference type="Google" id="ProtNLM"/>
    </source>
</evidence>
<dbReference type="AlphaFoldDB" id="R4K812"/>
<dbReference type="Proteomes" id="UP000013523">
    <property type="component" value="Chromosome"/>
</dbReference>
<dbReference type="STRING" id="86416.Clopa_3013"/>
<dbReference type="PATRIC" id="fig|86416.3.peg.3000"/>
<evidence type="ECO:0000313" key="2">
    <source>
        <dbReference type="Proteomes" id="UP000013523"/>
    </source>
</evidence>
<dbReference type="OrthoDB" id="1679631at2"/>
<reference evidence="1 2" key="1">
    <citation type="submission" date="2012-01" db="EMBL/GenBank/DDBJ databases">
        <title>Complete sequence of chromosome of Clostridium pasteurianum BC1.</title>
        <authorList>
            <consortium name="US DOE Joint Genome Institute"/>
            <person name="Lucas S."/>
            <person name="Han J."/>
            <person name="Lapidus A."/>
            <person name="Cheng J.-F."/>
            <person name="Goodwin L."/>
            <person name="Pitluck S."/>
            <person name="Peters L."/>
            <person name="Mikhailova N."/>
            <person name="Teshima H."/>
            <person name="Detter J.C."/>
            <person name="Han C."/>
            <person name="Tapia R."/>
            <person name="Land M."/>
            <person name="Hauser L."/>
            <person name="Kyrpides N."/>
            <person name="Ivanova N."/>
            <person name="Pagani I."/>
            <person name="Dunn J."/>
            <person name="Taghavi S."/>
            <person name="Francis A."/>
            <person name="van der Lelie D."/>
            <person name="Woyke T."/>
        </authorList>
    </citation>
    <scope>NUCLEOTIDE SEQUENCE [LARGE SCALE GENOMIC DNA]</scope>
    <source>
        <strain evidence="1 2">BC1</strain>
    </source>
</reference>
<dbReference type="eggNOG" id="ENOG502ZRG2">
    <property type="taxonomic scope" value="Bacteria"/>
</dbReference>
<name>R4K812_CLOPA</name>
<dbReference type="Pfam" id="PF14097">
    <property type="entry name" value="SpoVAE"/>
    <property type="match status" value="1"/>
</dbReference>
<accession>R4K812</accession>
<sequence length="188" mass="20221">MKDLKRKVIIVTDGDRIARKAVETAAKNIHGRCISMSAGNPTSLSGSDIIRLIKTAKHDPVVVMVDDRGNTGKGKGEKAMEYIIKSNEVEVMGIIAVASNTSGGRGAEVNLSIDKFGDLANCAVDKYGNRLNNKILRGDTVNSINNYSKLFAVGIGDPGKMDDLDSIEIGAPIVTRAMEKIIEEYNKV</sequence>
<keyword evidence="2" id="KW-1185">Reference proteome</keyword>
<proteinExistence type="predicted"/>
<dbReference type="KEGG" id="cpas:Clopa_3013"/>
<organism evidence="1 2">
    <name type="scientific">Clostridium pasteurianum BC1</name>
    <dbReference type="NCBI Taxonomy" id="86416"/>
    <lineage>
        <taxon>Bacteria</taxon>
        <taxon>Bacillati</taxon>
        <taxon>Bacillota</taxon>
        <taxon>Clostridia</taxon>
        <taxon>Eubacteriales</taxon>
        <taxon>Clostridiaceae</taxon>
        <taxon>Clostridium</taxon>
    </lineage>
</organism>
<dbReference type="HOGENOM" id="CLU_1413368_0_0_9"/>
<evidence type="ECO:0000313" key="1">
    <source>
        <dbReference type="EMBL" id="AGK97841.1"/>
    </source>
</evidence>
<protein>
    <recommendedName>
        <fullName evidence="3">Stage V sporulation protein AE</fullName>
    </recommendedName>
</protein>
<gene>
    <name evidence="1" type="ORF">Clopa_3013</name>
</gene>